<reference evidence="1 2" key="1">
    <citation type="submission" date="2024-03" db="EMBL/GenBank/DDBJ databases">
        <authorList>
            <person name="Martinez-Hernandez J."/>
        </authorList>
    </citation>
    <scope>NUCLEOTIDE SEQUENCE [LARGE SCALE GENOMIC DNA]</scope>
</reference>
<protein>
    <submittedName>
        <fullName evidence="1">Uncharacterized protein</fullName>
    </submittedName>
</protein>
<evidence type="ECO:0000313" key="2">
    <source>
        <dbReference type="Proteomes" id="UP001497480"/>
    </source>
</evidence>
<organism evidence="1 2">
    <name type="scientific">Lupinus luteus</name>
    <name type="common">European yellow lupine</name>
    <dbReference type="NCBI Taxonomy" id="3873"/>
    <lineage>
        <taxon>Eukaryota</taxon>
        <taxon>Viridiplantae</taxon>
        <taxon>Streptophyta</taxon>
        <taxon>Embryophyta</taxon>
        <taxon>Tracheophyta</taxon>
        <taxon>Spermatophyta</taxon>
        <taxon>Magnoliopsida</taxon>
        <taxon>eudicotyledons</taxon>
        <taxon>Gunneridae</taxon>
        <taxon>Pentapetalae</taxon>
        <taxon>rosids</taxon>
        <taxon>fabids</taxon>
        <taxon>Fabales</taxon>
        <taxon>Fabaceae</taxon>
        <taxon>Papilionoideae</taxon>
        <taxon>50 kb inversion clade</taxon>
        <taxon>genistoids sensu lato</taxon>
        <taxon>core genistoids</taxon>
        <taxon>Genisteae</taxon>
        <taxon>Lupinus</taxon>
    </lineage>
</organism>
<proteinExistence type="predicted"/>
<dbReference type="Proteomes" id="UP001497480">
    <property type="component" value="Unassembled WGS sequence"/>
</dbReference>
<sequence>MAKLHPPSQGTSLVAWRDGKQELPGETQGLTLPITLIPELAPRSSIPVGAPLGLPELLL</sequence>
<gene>
    <name evidence="1" type="ORF">LLUT_LOCUS380</name>
</gene>
<accession>A0AAV1VQQ9</accession>
<keyword evidence="2" id="KW-1185">Reference proteome</keyword>
<comment type="caution">
    <text evidence="1">The sequence shown here is derived from an EMBL/GenBank/DDBJ whole genome shotgun (WGS) entry which is preliminary data.</text>
</comment>
<evidence type="ECO:0000313" key="1">
    <source>
        <dbReference type="EMBL" id="CAL0299320.1"/>
    </source>
</evidence>
<name>A0AAV1VQQ9_LUPLU</name>
<dbReference type="EMBL" id="CAXHTB010000001">
    <property type="protein sequence ID" value="CAL0299320.1"/>
    <property type="molecule type" value="Genomic_DNA"/>
</dbReference>
<dbReference type="AlphaFoldDB" id="A0AAV1VQQ9"/>